<dbReference type="PANTHER" id="PTHR24326">
    <property type="entry name" value="HOMEOBOX-LEUCINE ZIPPER PROTEIN"/>
    <property type="match status" value="1"/>
</dbReference>
<feature type="DNA-binding region" description="Homeobox" evidence="9">
    <location>
        <begin position="33"/>
        <end position="92"/>
    </location>
</feature>
<name>A0A7J0E878_9ERIC</name>
<dbReference type="GO" id="GO:0000981">
    <property type="term" value="F:DNA-binding transcription factor activity, RNA polymerase II-specific"/>
    <property type="evidence" value="ECO:0007669"/>
    <property type="project" value="UniProtKB-UniRule"/>
</dbReference>
<evidence type="ECO:0000256" key="8">
    <source>
        <dbReference type="ARBA" id="ARBA00037260"/>
    </source>
</evidence>
<evidence type="ECO:0000256" key="6">
    <source>
        <dbReference type="ARBA" id="ARBA00023242"/>
    </source>
</evidence>
<evidence type="ECO:0000256" key="2">
    <source>
        <dbReference type="ARBA" id="ARBA00023015"/>
    </source>
</evidence>
<dbReference type="SMART" id="SM00389">
    <property type="entry name" value="HOX"/>
    <property type="match status" value="1"/>
</dbReference>
<keyword evidence="5 11" id="KW-0804">Transcription</keyword>
<feature type="coiled-coil region" evidence="12">
    <location>
        <begin position="90"/>
        <end position="117"/>
    </location>
</feature>
<evidence type="ECO:0000256" key="7">
    <source>
        <dbReference type="ARBA" id="ARBA00025748"/>
    </source>
</evidence>
<dbReference type="PANTHER" id="PTHR24326:SF591">
    <property type="entry name" value="HOMEOBOX-LEUCINE ZIPPER PROTEIN ATHB-51-RELATED"/>
    <property type="match status" value="1"/>
</dbReference>
<accession>A0A7J0E878</accession>
<evidence type="ECO:0000313" key="14">
    <source>
        <dbReference type="EMBL" id="GFY82683.1"/>
    </source>
</evidence>
<reference evidence="14 15" key="1">
    <citation type="submission" date="2019-07" db="EMBL/GenBank/DDBJ databases">
        <title>De Novo Assembly of kiwifruit Actinidia rufa.</title>
        <authorList>
            <person name="Sugita-Konishi S."/>
            <person name="Sato K."/>
            <person name="Mori E."/>
            <person name="Abe Y."/>
            <person name="Kisaki G."/>
            <person name="Hamano K."/>
            <person name="Suezawa K."/>
            <person name="Otani M."/>
            <person name="Fukuda T."/>
            <person name="Manabe T."/>
            <person name="Gomi K."/>
            <person name="Tabuchi M."/>
            <person name="Akimitsu K."/>
            <person name="Kataoka I."/>
        </authorList>
    </citation>
    <scope>NUCLEOTIDE SEQUENCE [LARGE SCALE GENOMIC DNA]</scope>
    <source>
        <strain evidence="15">cv. Fuchu</strain>
    </source>
</reference>
<evidence type="ECO:0000256" key="11">
    <source>
        <dbReference type="RuleBase" id="RU369038"/>
    </source>
</evidence>
<dbReference type="InterPro" id="IPR009057">
    <property type="entry name" value="Homeodomain-like_sf"/>
</dbReference>
<dbReference type="InterPro" id="IPR000047">
    <property type="entry name" value="HTH_motif"/>
</dbReference>
<dbReference type="PRINTS" id="PR00031">
    <property type="entry name" value="HTHREPRESSR"/>
</dbReference>
<dbReference type="Pfam" id="PF00046">
    <property type="entry name" value="Homeodomain"/>
    <property type="match status" value="1"/>
</dbReference>
<feature type="domain" description="Homeobox" evidence="13">
    <location>
        <begin position="31"/>
        <end position="91"/>
    </location>
</feature>
<dbReference type="InterPro" id="IPR017970">
    <property type="entry name" value="Homeobox_CS"/>
</dbReference>
<dbReference type="InterPro" id="IPR001356">
    <property type="entry name" value="HD"/>
</dbReference>
<evidence type="ECO:0000256" key="1">
    <source>
        <dbReference type="ARBA" id="ARBA00004123"/>
    </source>
</evidence>
<dbReference type="InterPro" id="IPR045224">
    <property type="entry name" value="HDZip_class_I_plant"/>
</dbReference>
<keyword evidence="6 9" id="KW-0539">Nucleus</keyword>
<keyword evidence="2 11" id="KW-0805">Transcription regulation</keyword>
<keyword evidence="12" id="KW-0175">Coiled coil</keyword>
<dbReference type="AlphaFoldDB" id="A0A7J0E878"/>
<dbReference type="OrthoDB" id="6159439at2759"/>
<comment type="function">
    <text evidence="11">Transcription factor.</text>
</comment>
<protein>
    <recommendedName>
        <fullName evidence="11">Homeobox-leucine zipper protein</fullName>
    </recommendedName>
    <alternativeName>
        <fullName evidence="11">HD-ZIP protein</fullName>
    </alternativeName>
    <alternativeName>
        <fullName evidence="11">Homeodomain transcription factor</fullName>
    </alternativeName>
</protein>
<evidence type="ECO:0000256" key="12">
    <source>
        <dbReference type="SAM" id="Coils"/>
    </source>
</evidence>
<comment type="similarity">
    <text evidence="7 11">Belongs to the HD-ZIP homeobox family. Class I subfamily.</text>
</comment>
<keyword evidence="4 9" id="KW-0371">Homeobox</keyword>
<dbReference type="PROSITE" id="PS50071">
    <property type="entry name" value="HOMEOBOX_2"/>
    <property type="match status" value="1"/>
</dbReference>
<comment type="function">
    <text evidence="8">Probable transcription factor.</text>
</comment>
<keyword evidence="3 9" id="KW-0238">DNA-binding</keyword>
<evidence type="ECO:0000256" key="3">
    <source>
        <dbReference type="ARBA" id="ARBA00023125"/>
    </source>
</evidence>
<proteinExistence type="inferred from homology"/>
<evidence type="ECO:0000256" key="4">
    <source>
        <dbReference type="ARBA" id="ARBA00023155"/>
    </source>
</evidence>
<comment type="caution">
    <text evidence="14">The sequence shown here is derived from an EMBL/GenBank/DDBJ whole genome shotgun (WGS) entry which is preliminary data.</text>
</comment>
<dbReference type="SUPFAM" id="SSF46689">
    <property type="entry name" value="Homeodomain-like"/>
    <property type="match status" value="1"/>
</dbReference>
<comment type="subcellular location">
    <subcellularLocation>
        <location evidence="1 9 10">Nucleus</location>
    </subcellularLocation>
</comment>
<evidence type="ECO:0000259" key="13">
    <source>
        <dbReference type="PROSITE" id="PS50071"/>
    </source>
</evidence>
<dbReference type="FunFam" id="1.10.10.60:FF:000242">
    <property type="entry name" value="Homeobox-leucine zipper protein HOX13"/>
    <property type="match status" value="1"/>
</dbReference>
<dbReference type="GO" id="GO:0043565">
    <property type="term" value="F:sequence-specific DNA binding"/>
    <property type="evidence" value="ECO:0007669"/>
    <property type="project" value="TreeGrafter"/>
</dbReference>
<sequence length="132" mass="15298">MMKYPMLAGQAAHVAVGGGGGVGKSMMMRYNNKKGKKKRLSSEQLDSLESSFQNEIKLDPERKLRLARELGLQPRQVAIWFQNRRTRWKAKHLEQLYDGLKHEFDAVSREKQKLQEEVSYAVVVSNFCVFFY</sequence>
<dbReference type="CDD" id="cd00086">
    <property type="entry name" value="homeodomain"/>
    <property type="match status" value="1"/>
</dbReference>
<organism evidence="14 15">
    <name type="scientific">Actinidia rufa</name>
    <dbReference type="NCBI Taxonomy" id="165716"/>
    <lineage>
        <taxon>Eukaryota</taxon>
        <taxon>Viridiplantae</taxon>
        <taxon>Streptophyta</taxon>
        <taxon>Embryophyta</taxon>
        <taxon>Tracheophyta</taxon>
        <taxon>Spermatophyta</taxon>
        <taxon>Magnoliopsida</taxon>
        <taxon>eudicotyledons</taxon>
        <taxon>Gunneridae</taxon>
        <taxon>Pentapetalae</taxon>
        <taxon>asterids</taxon>
        <taxon>Ericales</taxon>
        <taxon>Actinidiaceae</taxon>
        <taxon>Actinidia</taxon>
    </lineage>
</organism>
<dbReference type="GO" id="GO:0005634">
    <property type="term" value="C:nucleus"/>
    <property type="evidence" value="ECO:0007669"/>
    <property type="project" value="UniProtKB-SubCell"/>
</dbReference>
<evidence type="ECO:0000313" key="15">
    <source>
        <dbReference type="Proteomes" id="UP000585474"/>
    </source>
</evidence>
<evidence type="ECO:0000256" key="9">
    <source>
        <dbReference type="PROSITE-ProRule" id="PRU00108"/>
    </source>
</evidence>
<gene>
    <name evidence="14" type="ORF">Acr_02g0009230</name>
</gene>
<dbReference type="Proteomes" id="UP000585474">
    <property type="component" value="Unassembled WGS sequence"/>
</dbReference>
<dbReference type="PROSITE" id="PS00027">
    <property type="entry name" value="HOMEOBOX_1"/>
    <property type="match status" value="1"/>
</dbReference>
<keyword evidence="15" id="KW-1185">Reference proteome</keyword>
<evidence type="ECO:0000256" key="10">
    <source>
        <dbReference type="RuleBase" id="RU000682"/>
    </source>
</evidence>
<evidence type="ECO:0000256" key="5">
    <source>
        <dbReference type="ARBA" id="ARBA00023163"/>
    </source>
</evidence>
<dbReference type="EMBL" id="BJWL01000002">
    <property type="protein sequence ID" value="GFY82683.1"/>
    <property type="molecule type" value="Genomic_DNA"/>
</dbReference>
<dbReference type="Gene3D" id="1.10.10.60">
    <property type="entry name" value="Homeodomain-like"/>
    <property type="match status" value="1"/>
</dbReference>
<dbReference type="GO" id="GO:0045893">
    <property type="term" value="P:positive regulation of DNA-templated transcription"/>
    <property type="evidence" value="ECO:0007669"/>
    <property type="project" value="TreeGrafter"/>
</dbReference>